<dbReference type="Proteomes" id="UP000310158">
    <property type="component" value="Unassembled WGS sequence"/>
</dbReference>
<evidence type="ECO:0000256" key="1">
    <source>
        <dbReference type="ARBA" id="ARBA00009227"/>
    </source>
</evidence>
<organism evidence="7 8">
    <name type="scientific">Bondarzewia mesenterica</name>
    <dbReference type="NCBI Taxonomy" id="1095465"/>
    <lineage>
        <taxon>Eukaryota</taxon>
        <taxon>Fungi</taxon>
        <taxon>Dikarya</taxon>
        <taxon>Basidiomycota</taxon>
        <taxon>Agaricomycotina</taxon>
        <taxon>Agaricomycetes</taxon>
        <taxon>Russulales</taxon>
        <taxon>Bondarzewiaceae</taxon>
        <taxon>Bondarzewia</taxon>
    </lineage>
</organism>
<dbReference type="PROSITE" id="PS01053">
    <property type="entry name" value="ARGINASE_1"/>
    <property type="match status" value="1"/>
</dbReference>
<dbReference type="GO" id="GO:0046872">
    <property type="term" value="F:metal ion binding"/>
    <property type="evidence" value="ECO:0007669"/>
    <property type="project" value="UniProtKB-KW"/>
</dbReference>
<dbReference type="PIRSF" id="PIRSF036979">
    <property type="entry name" value="Arginase"/>
    <property type="match status" value="1"/>
</dbReference>
<dbReference type="SUPFAM" id="SSF52768">
    <property type="entry name" value="Arginase/deacetylase"/>
    <property type="match status" value="1"/>
</dbReference>
<evidence type="ECO:0000256" key="2">
    <source>
        <dbReference type="ARBA" id="ARBA00022723"/>
    </source>
</evidence>
<feature type="binding site" evidence="4">
    <location>
        <position position="191"/>
    </location>
    <ligand>
        <name>Mn(2+)</name>
        <dbReference type="ChEBI" id="CHEBI:29035"/>
        <label>1</label>
    </ligand>
</feature>
<feature type="binding site" evidence="4">
    <location>
        <position position="214"/>
    </location>
    <ligand>
        <name>Mn(2+)</name>
        <dbReference type="ChEBI" id="CHEBI:29035"/>
        <label>1</label>
    </ligand>
</feature>
<feature type="signal peptide" evidence="6">
    <location>
        <begin position="1"/>
        <end position="18"/>
    </location>
</feature>
<evidence type="ECO:0000256" key="6">
    <source>
        <dbReference type="SAM" id="SignalP"/>
    </source>
</evidence>
<evidence type="ECO:0000256" key="4">
    <source>
        <dbReference type="PIRSR" id="PIRSR036979-1"/>
    </source>
</evidence>
<keyword evidence="6" id="KW-0732">Signal</keyword>
<evidence type="ECO:0000256" key="5">
    <source>
        <dbReference type="RuleBase" id="RU003684"/>
    </source>
</evidence>
<name>A0A4V3XEB7_9AGAM</name>
<dbReference type="FunFam" id="3.40.800.10:FF:000014">
    <property type="entry name" value="Arginase family protein"/>
    <property type="match status" value="1"/>
</dbReference>
<dbReference type="CDD" id="cd11592">
    <property type="entry name" value="Agmatinase_PAH"/>
    <property type="match status" value="1"/>
</dbReference>
<evidence type="ECO:0008006" key="9">
    <source>
        <dbReference type="Google" id="ProtNLM"/>
    </source>
</evidence>
<comment type="caution">
    <text evidence="7">The sequence shown here is derived from an EMBL/GenBank/DDBJ whole genome shotgun (WGS) entry which is preliminary data.</text>
</comment>
<dbReference type="PRINTS" id="PR00116">
    <property type="entry name" value="ARGINASE"/>
</dbReference>
<feature type="chain" id="PRO_5020192072" description="Agmatinase" evidence="6">
    <location>
        <begin position="19"/>
        <end position="400"/>
    </location>
</feature>
<reference evidence="7 8" key="1">
    <citation type="submission" date="2019-02" db="EMBL/GenBank/DDBJ databases">
        <title>Genome sequencing of the rare red list fungi Bondarzewia mesenterica.</title>
        <authorList>
            <person name="Buettner E."/>
            <person name="Kellner H."/>
        </authorList>
    </citation>
    <scope>NUCLEOTIDE SEQUENCE [LARGE SCALE GENOMIC DNA]</scope>
    <source>
        <strain evidence="7 8">DSM 108281</strain>
    </source>
</reference>
<dbReference type="InterPro" id="IPR020855">
    <property type="entry name" value="Ureohydrolase_Mn_BS"/>
</dbReference>
<protein>
    <recommendedName>
        <fullName evidence="9">Agmatinase</fullName>
    </recommendedName>
</protein>
<evidence type="ECO:0000256" key="3">
    <source>
        <dbReference type="ARBA" id="ARBA00022801"/>
    </source>
</evidence>
<evidence type="ECO:0000313" key="8">
    <source>
        <dbReference type="Proteomes" id="UP000310158"/>
    </source>
</evidence>
<keyword evidence="4" id="KW-0464">Manganese</keyword>
<dbReference type="GO" id="GO:0033389">
    <property type="term" value="P:putrescine biosynthetic process from arginine, via agmatine"/>
    <property type="evidence" value="ECO:0007669"/>
    <property type="project" value="TreeGrafter"/>
</dbReference>
<dbReference type="GO" id="GO:0008783">
    <property type="term" value="F:agmatinase activity"/>
    <property type="evidence" value="ECO:0007669"/>
    <property type="project" value="TreeGrafter"/>
</dbReference>
<evidence type="ECO:0000313" key="7">
    <source>
        <dbReference type="EMBL" id="THH13013.1"/>
    </source>
</evidence>
<proteinExistence type="inferred from homology"/>
<dbReference type="InterPro" id="IPR006035">
    <property type="entry name" value="Ureohydrolase"/>
</dbReference>
<comment type="similarity">
    <text evidence="1">Belongs to the arginase family. Agmatinase subfamily.</text>
</comment>
<sequence length="400" mass="43756">MKLTSTFLTLAFTVFAHAHSHEQTPLASGSAAIDSGEAESWLSKYGKQVDLVYTGPLAFSHLDYHRCLEDASKSFDIAVLGMPFDTATSYRPGARFGPQGIRSGSRRQHGERAWTITWGMDPYRLGTKIIDCGDVPLSPYDNALALDQMEVAYSTLLARDVAKNTSLDAPEHVFAKDGKIHPKIITLGGDHTIVLPILRSLNKVYGPVSVIHFDAHLDTWGYLPVPGSTSDQSRITHGSFFHVAWEEGLMSNSSVHAGIRCKMTGDTDIMNDEKVGFKIVSTDDIDDIGVNEIIRRMRERIGDSPVYLSLDIDVVDPGLAPATGTPEAGGWTTREVKRIIRGLAGLNFVGADVVEVAPAYDHAEVTAIAAADIIHDFLSMMLSSEPPKPRDERAPWRDEL</sequence>
<dbReference type="EMBL" id="SGPL01000394">
    <property type="protein sequence ID" value="THH13013.1"/>
    <property type="molecule type" value="Genomic_DNA"/>
</dbReference>
<dbReference type="InterPro" id="IPR023696">
    <property type="entry name" value="Ureohydrolase_dom_sf"/>
</dbReference>
<keyword evidence="3 5" id="KW-0378">Hydrolase</keyword>
<dbReference type="PANTHER" id="PTHR11358">
    <property type="entry name" value="ARGINASE/AGMATINASE"/>
    <property type="match status" value="1"/>
</dbReference>
<dbReference type="PROSITE" id="PS51409">
    <property type="entry name" value="ARGINASE_2"/>
    <property type="match status" value="1"/>
</dbReference>
<keyword evidence="2 4" id="KW-0479">Metal-binding</keyword>
<dbReference type="AlphaFoldDB" id="A0A4V3XEB7"/>
<feature type="binding site" evidence="4">
    <location>
        <position position="218"/>
    </location>
    <ligand>
        <name>Mn(2+)</name>
        <dbReference type="ChEBI" id="CHEBI:29035"/>
        <label>1</label>
    </ligand>
</feature>
<dbReference type="Pfam" id="PF00491">
    <property type="entry name" value="Arginase"/>
    <property type="match status" value="1"/>
</dbReference>
<dbReference type="PANTHER" id="PTHR11358:SF26">
    <property type="entry name" value="GUANIDINO ACID HYDROLASE, MITOCHONDRIAL"/>
    <property type="match status" value="1"/>
</dbReference>
<feature type="binding site" evidence="4">
    <location>
        <position position="311"/>
    </location>
    <ligand>
        <name>Mn(2+)</name>
        <dbReference type="ChEBI" id="CHEBI:29035"/>
        <label>1</label>
    </ligand>
</feature>
<feature type="binding site" evidence="4">
    <location>
        <position position="313"/>
    </location>
    <ligand>
        <name>Mn(2+)</name>
        <dbReference type="ChEBI" id="CHEBI:29035"/>
        <label>1</label>
    </ligand>
</feature>
<accession>A0A4V3XEB7</accession>
<gene>
    <name evidence="7" type="ORF">EW146_g7162</name>
</gene>
<comment type="cofactor">
    <cofactor evidence="4">
        <name>Mn(2+)</name>
        <dbReference type="ChEBI" id="CHEBI:29035"/>
    </cofactor>
    <text evidence="4">Binds 2 manganese ions per subunit.</text>
</comment>
<dbReference type="Gene3D" id="3.40.800.10">
    <property type="entry name" value="Ureohydrolase domain"/>
    <property type="match status" value="1"/>
</dbReference>
<keyword evidence="8" id="KW-1185">Reference proteome</keyword>
<feature type="binding site" evidence="4">
    <location>
        <position position="216"/>
    </location>
    <ligand>
        <name>Mn(2+)</name>
        <dbReference type="ChEBI" id="CHEBI:29035"/>
        <label>1</label>
    </ligand>
</feature>
<dbReference type="OrthoDB" id="288726at2759"/>